<evidence type="ECO:0000313" key="2">
    <source>
        <dbReference type="EMBL" id="KAJ7699340.1"/>
    </source>
</evidence>
<comment type="caution">
    <text evidence="2">The sequence shown here is derived from an EMBL/GenBank/DDBJ whole genome shotgun (WGS) entry which is preliminary data.</text>
</comment>
<dbReference type="AlphaFoldDB" id="A0AAD7DUN5"/>
<sequence length="206" mass="22265">MVVSTLAKTYSLSVVSSAQMIRRNGRRKLREEIANVYVGTGTRSTWSYPTWEALGESTGESSGFSIAREGFIGRRVTTRATCSKSAKRDRSSSTWGRGALGSQGVSKLSNARRCLTNTLEKLKSHSGGYGVPAESIDQNISPRYRDGPGWSSANLARQISPIPPAPRIARLGESGRRRPTTAANSESRPWNICGALGSISGRLLNF</sequence>
<name>A0AAD7DUN5_MYCRO</name>
<organism evidence="2 3">
    <name type="scientific">Mycena rosella</name>
    <name type="common">Pink bonnet</name>
    <name type="synonym">Agaricus rosellus</name>
    <dbReference type="NCBI Taxonomy" id="1033263"/>
    <lineage>
        <taxon>Eukaryota</taxon>
        <taxon>Fungi</taxon>
        <taxon>Dikarya</taxon>
        <taxon>Basidiomycota</taxon>
        <taxon>Agaricomycotina</taxon>
        <taxon>Agaricomycetes</taxon>
        <taxon>Agaricomycetidae</taxon>
        <taxon>Agaricales</taxon>
        <taxon>Marasmiineae</taxon>
        <taxon>Mycenaceae</taxon>
        <taxon>Mycena</taxon>
    </lineage>
</organism>
<reference evidence="2" key="1">
    <citation type="submission" date="2023-03" db="EMBL/GenBank/DDBJ databases">
        <title>Massive genome expansion in bonnet fungi (Mycena s.s.) driven by repeated elements and novel gene families across ecological guilds.</title>
        <authorList>
            <consortium name="Lawrence Berkeley National Laboratory"/>
            <person name="Harder C.B."/>
            <person name="Miyauchi S."/>
            <person name="Viragh M."/>
            <person name="Kuo A."/>
            <person name="Thoen E."/>
            <person name="Andreopoulos B."/>
            <person name="Lu D."/>
            <person name="Skrede I."/>
            <person name="Drula E."/>
            <person name="Henrissat B."/>
            <person name="Morin E."/>
            <person name="Kohler A."/>
            <person name="Barry K."/>
            <person name="LaButti K."/>
            <person name="Morin E."/>
            <person name="Salamov A."/>
            <person name="Lipzen A."/>
            <person name="Mereny Z."/>
            <person name="Hegedus B."/>
            <person name="Baldrian P."/>
            <person name="Stursova M."/>
            <person name="Weitz H."/>
            <person name="Taylor A."/>
            <person name="Grigoriev I.V."/>
            <person name="Nagy L.G."/>
            <person name="Martin F."/>
            <person name="Kauserud H."/>
        </authorList>
    </citation>
    <scope>NUCLEOTIDE SEQUENCE</scope>
    <source>
        <strain evidence="2">CBHHK067</strain>
    </source>
</reference>
<gene>
    <name evidence="2" type="ORF">B0H17DRAFT_1129392</name>
</gene>
<keyword evidence="3" id="KW-1185">Reference proteome</keyword>
<feature type="region of interest" description="Disordered" evidence="1">
    <location>
        <begin position="82"/>
        <end position="103"/>
    </location>
</feature>
<dbReference type="Proteomes" id="UP001221757">
    <property type="component" value="Unassembled WGS sequence"/>
</dbReference>
<dbReference type="EMBL" id="JARKIE010000023">
    <property type="protein sequence ID" value="KAJ7699340.1"/>
    <property type="molecule type" value="Genomic_DNA"/>
</dbReference>
<feature type="region of interest" description="Disordered" evidence="1">
    <location>
        <begin position="165"/>
        <end position="187"/>
    </location>
</feature>
<evidence type="ECO:0000256" key="1">
    <source>
        <dbReference type="SAM" id="MobiDB-lite"/>
    </source>
</evidence>
<protein>
    <submittedName>
        <fullName evidence="2">Uncharacterized protein</fullName>
    </submittedName>
</protein>
<accession>A0AAD7DUN5</accession>
<proteinExistence type="predicted"/>
<evidence type="ECO:0000313" key="3">
    <source>
        <dbReference type="Proteomes" id="UP001221757"/>
    </source>
</evidence>